<evidence type="ECO:0000256" key="3">
    <source>
        <dbReference type="ARBA" id="ARBA00022801"/>
    </source>
</evidence>
<dbReference type="AlphaFoldDB" id="A0A2U0I1C0"/>
<dbReference type="Proteomes" id="UP000245962">
    <property type="component" value="Unassembled WGS sequence"/>
</dbReference>
<gene>
    <name evidence="6" type="ORF">DDV96_09280</name>
</gene>
<feature type="chain" id="PRO_5015407763" evidence="5">
    <location>
        <begin position="23"/>
        <end position="656"/>
    </location>
</feature>
<evidence type="ECO:0000256" key="1">
    <source>
        <dbReference type="ARBA" id="ARBA00006429"/>
    </source>
</evidence>
<dbReference type="OrthoDB" id="5485925at2"/>
<evidence type="ECO:0000313" key="6">
    <source>
        <dbReference type="EMBL" id="PVW14800.1"/>
    </source>
</evidence>
<evidence type="ECO:0000313" key="7">
    <source>
        <dbReference type="Proteomes" id="UP000245962"/>
    </source>
</evidence>
<keyword evidence="5" id="KW-0732">Signal</keyword>
<dbReference type="InterPro" id="IPR044925">
    <property type="entry name" value="His-Me_finger_sf"/>
</dbReference>
<dbReference type="SUPFAM" id="SSF54060">
    <property type="entry name" value="His-Me finger endonucleases"/>
    <property type="match status" value="1"/>
</dbReference>
<dbReference type="InterPro" id="IPR038081">
    <property type="entry name" value="CalX-like_sf"/>
</dbReference>
<comment type="similarity">
    <text evidence="1">Belongs to the EndA/NucM nuclease family.</text>
</comment>
<name>A0A2U0I1C0_9FLAO</name>
<dbReference type="GO" id="GO:0004519">
    <property type="term" value="F:endonuclease activity"/>
    <property type="evidence" value="ECO:0007669"/>
    <property type="project" value="UniProtKB-KW"/>
</dbReference>
<evidence type="ECO:0000256" key="2">
    <source>
        <dbReference type="ARBA" id="ARBA00022722"/>
    </source>
</evidence>
<keyword evidence="3" id="KW-0378">Hydrolase</keyword>
<keyword evidence="2" id="KW-0540">Nuclease</keyword>
<feature type="signal peptide" evidence="5">
    <location>
        <begin position="1"/>
        <end position="22"/>
    </location>
</feature>
<protein>
    <submittedName>
        <fullName evidence="6">Endonuclease I</fullName>
    </submittedName>
</protein>
<evidence type="ECO:0000256" key="4">
    <source>
        <dbReference type="SAM" id="MobiDB-lite"/>
    </source>
</evidence>
<accession>A0A2U0I1C0</accession>
<feature type="region of interest" description="Disordered" evidence="4">
    <location>
        <begin position="455"/>
        <end position="475"/>
    </location>
</feature>
<dbReference type="PANTHER" id="PTHR33607:SF2">
    <property type="entry name" value="ENDONUCLEASE-1"/>
    <property type="match status" value="1"/>
</dbReference>
<organism evidence="6 7">
    <name type="scientific">Marixanthomonas spongiae</name>
    <dbReference type="NCBI Taxonomy" id="2174845"/>
    <lineage>
        <taxon>Bacteria</taxon>
        <taxon>Pseudomonadati</taxon>
        <taxon>Bacteroidota</taxon>
        <taxon>Flavobacteriia</taxon>
        <taxon>Flavobacteriales</taxon>
        <taxon>Flavobacteriaceae</taxon>
        <taxon>Marixanthomonas</taxon>
    </lineage>
</organism>
<comment type="caution">
    <text evidence="6">The sequence shown here is derived from an EMBL/GenBank/DDBJ whole genome shotgun (WGS) entry which is preliminary data.</text>
</comment>
<keyword evidence="6" id="KW-0255">Endonuclease</keyword>
<dbReference type="Pfam" id="PF04231">
    <property type="entry name" value="Endonuclease_1"/>
    <property type="match status" value="1"/>
</dbReference>
<proteinExistence type="inferred from homology"/>
<dbReference type="EMBL" id="QEHR01000005">
    <property type="protein sequence ID" value="PVW14800.1"/>
    <property type="molecule type" value="Genomic_DNA"/>
</dbReference>
<reference evidence="6 7" key="1">
    <citation type="submission" date="2018-04" db="EMBL/GenBank/DDBJ databases">
        <title>Marixanthomonas spongiae HN-E44 sp. nov., isolated from a marine sponge.</title>
        <authorList>
            <person name="Luo L."/>
            <person name="Zhuang L."/>
        </authorList>
    </citation>
    <scope>NUCLEOTIDE SEQUENCE [LARGE SCALE GENOMIC DNA]</scope>
    <source>
        <strain evidence="6 7">HN-E44</strain>
    </source>
</reference>
<dbReference type="GO" id="GO:0016787">
    <property type="term" value="F:hydrolase activity"/>
    <property type="evidence" value="ECO:0007669"/>
    <property type="project" value="UniProtKB-KW"/>
</dbReference>
<dbReference type="SUPFAM" id="SSF141072">
    <property type="entry name" value="CalX-like"/>
    <property type="match status" value="1"/>
</dbReference>
<dbReference type="InterPro" id="IPR007346">
    <property type="entry name" value="Endonuclease-I"/>
</dbReference>
<evidence type="ECO:0000256" key="5">
    <source>
        <dbReference type="SAM" id="SignalP"/>
    </source>
</evidence>
<dbReference type="PANTHER" id="PTHR33607">
    <property type="entry name" value="ENDONUCLEASE-1"/>
    <property type="match status" value="1"/>
</dbReference>
<dbReference type="RefSeq" id="WP_116694574.1">
    <property type="nucleotide sequence ID" value="NZ_QEHR01000005.1"/>
</dbReference>
<dbReference type="Gene3D" id="2.60.40.2030">
    <property type="match status" value="1"/>
</dbReference>
<keyword evidence="7" id="KW-1185">Reference proteome</keyword>
<sequence>MNHFSSLVLLSLFFLFFLNTQAQIVINEFDTDTDGQDFEEFVELKSDTPNANLDDYVVVFFNGSQSGGDSSYLAFDLDGFTTDVNGILVVGSSNVSPVPAYLIPPAIIQNGPDAVAIYQGSAADFPEGTLATTTNLIDALAYDTNDPDDKILMGLLGLTEQINEGENSNQTTESIQRNNDGTYTVTTPTPGALNDGSGIDLNGVSFTTDQQEYTEGDTISITFTTENPVANDLIFDFTLENGSFTTEDYTGSTSVFIATGMSEATVAIQLVEDGVNDGDEFAEIDIQALPQEYNRLKDNVKRLVIDLDFTTAPWGTPVNPTYDIVESTEPQDYYDSIGGLADNELRQAIQDVIANPETVRTQTYADAIDILKSADQNPGNSNEVWLLYTEQPRAKIEFQTLGGSNVGKWNREHTYPRSRGGFYPLEEDDIADGMNIFIETNADSLRHAISDAHGLRAADGPENSSRGNQDYGEYSGPTGNAGSFMGDVARAVLYMAVRYNDLDVVSGDPDNSTVGQLGDLDILLEWHRNDPPDDFEMNRNNMVFAWQKNRNPFIDRPILVEHLWGNMQGEIYYPPLSVEETKTPELSIYPNPVSEILNVVGVAEKTEFFIYASNGKEVFRTILFQDKALPISLQSGAYIAIFVADAKTSVQHILVN</sequence>